<feature type="domain" description="DUF1285" evidence="2">
    <location>
        <begin position="85"/>
        <end position="178"/>
    </location>
</feature>
<dbReference type="InterPro" id="IPR010707">
    <property type="entry name" value="DUF1285"/>
</dbReference>
<evidence type="ECO:0000313" key="4">
    <source>
        <dbReference type="Proteomes" id="UP000294575"/>
    </source>
</evidence>
<sequence>MTDKLDTLAGALPAGKGKAEADWNPPLSGHLDMCIGRDGNWFYQGEPMVREVLVKLFAGILRLEQGCYYLVTPVEKYSITVDGLPFVSRQLEVRDPGPHQQVVVTSNVGDVVVLGSEHPLCFRPAGNAEAVPCIHVRDGLYMLLQRSHFYQLAEMALEQSGDSDSIPGILSCGMLFALHV</sequence>
<dbReference type="AlphaFoldDB" id="A0A4R6U5F9"/>
<gene>
    <name evidence="3" type="ORF">DFQ45_101206</name>
</gene>
<dbReference type="InterPro" id="IPR048342">
    <property type="entry name" value="DUF1285_C"/>
</dbReference>
<protein>
    <recommendedName>
        <fullName evidence="5">DUF1285 domain-containing protein</fullName>
    </recommendedName>
</protein>
<feature type="domain" description="DUF1285" evidence="1">
    <location>
        <begin position="22"/>
        <end position="82"/>
    </location>
</feature>
<comment type="caution">
    <text evidence="3">The sequence shown here is derived from an EMBL/GenBank/DDBJ whole genome shotgun (WGS) entry which is preliminary data.</text>
</comment>
<dbReference type="EMBL" id="SNYK01000001">
    <property type="protein sequence ID" value="TDQ40073.1"/>
    <property type="molecule type" value="Genomic_DNA"/>
</dbReference>
<dbReference type="Gene3D" id="2.30.270.10">
    <property type="entry name" value="duf1285 protein"/>
    <property type="match status" value="1"/>
</dbReference>
<evidence type="ECO:0000259" key="1">
    <source>
        <dbReference type="Pfam" id="PF06938"/>
    </source>
</evidence>
<proteinExistence type="predicted"/>
<dbReference type="OrthoDB" id="3078366at2"/>
<dbReference type="InterPro" id="IPR048341">
    <property type="entry name" value="DUF1285_N"/>
</dbReference>
<evidence type="ECO:0008006" key="5">
    <source>
        <dbReference type="Google" id="ProtNLM"/>
    </source>
</evidence>
<accession>A0A4R6U5F9</accession>
<evidence type="ECO:0000259" key="2">
    <source>
        <dbReference type="Pfam" id="PF21028"/>
    </source>
</evidence>
<name>A0A4R6U5F9_9GAMM</name>
<dbReference type="PIRSF" id="PIRSF029557">
    <property type="entry name" value="UCP029557"/>
    <property type="match status" value="1"/>
</dbReference>
<dbReference type="RefSeq" id="WP_101496778.1">
    <property type="nucleotide sequence ID" value="NZ_LNJZ01000007.1"/>
</dbReference>
<dbReference type="Proteomes" id="UP000294575">
    <property type="component" value="Unassembled WGS sequence"/>
</dbReference>
<dbReference type="Pfam" id="PF06938">
    <property type="entry name" value="DUF1285_N"/>
    <property type="match status" value="1"/>
</dbReference>
<keyword evidence="4" id="KW-1185">Reference proteome</keyword>
<dbReference type="Gene3D" id="3.10.540.10">
    <property type="entry name" value="duf1285 like domain"/>
    <property type="match status" value="1"/>
</dbReference>
<reference evidence="3 4" key="1">
    <citation type="submission" date="2019-03" db="EMBL/GenBank/DDBJ databases">
        <title>Genomic Encyclopedia of Type Strains, Phase IV (KMG-IV): sequencing the most valuable type-strain genomes for metagenomic binning, comparative biology and taxonomic classification.</title>
        <authorList>
            <person name="Goeker M."/>
        </authorList>
    </citation>
    <scope>NUCLEOTIDE SEQUENCE [LARGE SCALE GENOMIC DNA]</scope>
    <source>
        <strain evidence="3 4">DSM 28679</strain>
    </source>
</reference>
<dbReference type="Pfam" id="PF21028">
    <property type="entry name" value="DUF1285_C"/>
    <property type="match status" value="1"/>
</dbReference>
<evidence type="ECO:0000313" key="3">
    <source>
        <dbReference type="EMBL" id="TDQ40073.1"/>
    </source>
</evidence>
<dbReference type="InterPro" id="IPR023361">
    <property type="entry name" value="DUF1285_beta_roll_sf"/>
</dbReference>
<organism evidence="3 4">
    <name type="scientific">Thiopseudomonas denitrificans</name>
    <dbReference type="NCBI Taxonomy" id="1501432"/>
    <lineage>
        <taxon>Bacteria</taxon>
        <taxon>Pseudomonadati</taxon>
        <taxon>Pseudomonadota</taxon>
        <taxon>Gammaproteobacteria</taxon>
        <taxon>Pseudomonadales</taxon>
        <taxon>Pseudomonadaceae</taxon>
        <taxon>Thiopseudomonas</taxon>
    </lineage>
</organism>